<proteinExistence type="predicted"/>
<protein>
    <submittedName>
        <fullName evidence="2">Uncharacterized protein</fullName>
    </submittedName>
</protein>
<feature type="chain" id="PRO_5002679691" evidence="1">
    <location>
        <begin position="28"/>
        <end position="80"/>
    </location>
</feature>
<organism evidence="2">
    <name type="scientific">Vitis vinifera</name>
    <name type="common">Grape</name>
    <dbReference type="NCBI Taxonomy" id="29760"/>
    <lineage>
        <taxon>Eukaryota</taxon>
        <taxon>Viridiplantae</taxon>
        <taxon>Streptophyta</taxon>
        <taxon>Embryophyta</taxon>
        <taxon>Tracheophyta</taxon>
        <taxon>Spermatophyta</taxon>
        <taxon>Magnoliopsida</taxon>
        <taxon>eudicotyledons</taxon>
        <taxon>Gunneridae</taxon>
        <taxon>Pentapetalae</taxon>
        <taxon>rosids</taxon>
        <taxon>Vitales</taxon>
        <taxon>Vitaceae</taxon>
        <taxon>Viteae</taxon>
        <taxon>Vitis</taxon>
    </lineage>
</organism>
<reference evidence="2" key="1">
    <citation type="journal article" date="2007" name="PLoS ONE">
        <title>The first genome sequence of an elite grapevine cultivar (Pinot noir Vitis vinifera L.): coping with a highly heterozygous genome.</title>
        <authorList>
            <person name="Velasco R."/>
            <person name="Zharkikh A."/>
            <person name="Troggio M."/>
            <person name="Cartwright D.A."/>
            <person name="Cestaro A."/>
            <person name="Pruss D."/>
            <person name="Pindo M."/>
            <person name="FitzGerald L.M."/>
            <person name="Vezzulli S."/>
            <person name="Reid J."/>
            <person name="Malacarne G."/>
            <person name="Iliev D."/>
            <person name="Coppola G."/>
            <person name="Wardell B."/>
            <person name="Micheletti D."/>
            <person name="Macalma T."/>
            <person name="Facci M."/>
            <person name="Mitchell J.T."/>
            <person name="Perazzolli M."/>
            <person name="Eldredge G."/>
            <person name="Gatto P."/>
            <person name="Oyzerski R."/>
            <person name="Moretto M."/>
            <person name="Gutin N."/>
            <person name="Stefanini M."/>
            <person name="Chen Y."/>
            <person name="Segala C."/>
            <person name="Davenport C."/>
            <person name="Dematte L."/>
            <person name="Mraz A."/>
            <person name="Battilana J."/>
            <person name="Stormo K."/>
            <person name="Costa F."/>
            <person name="Tao Q."/>
            <person name="Si-Ammour A."/>
            <person name="Harkins T."/>
            <person name="Lackey A."/>
            <person name="Perbost C."/>
            <person name="Taillon B."/>
            <person name="Stella A."/>
            <person name="Solovyev V."/>
            <person name="Fawcett J.A."/>
            <person name="Sterck L."/>
            <person name="Vandepoele K."/>
            <person name="Grando S.M."/>
            <person name="Toppo S."/>
            <person name="Moser C."/>
            <person name="Lanchbury J."/>
            <person name="Bogden R."/>
            <person name="Skolnick M."/>
            <person name="Sgaramella V."/>
            <person name="Bhatnagar S.K."/>
            <person name="Fontana P."/>
            <person name="Gutin A."/>
            <person name="Van de Peer Y."/>
            <person name="Salamini F."/>
            <person name="Viola R."/>
        </authorList>
    </citation>
    <scope>NUCLEOTIDE SEQUENCE</scope>
</reference>
<accession>A5B927</accession>
<dbReference type="EMBL" id="AM450912">
    <property type="protein sequence ID" value="CAN63247.1"/>
    <property type="molecule type" value="Genomic_DNA"/>
</dbReference>
<gene>
    <name evidence="2" type="ORF">VITISV_035128</name>
</gene>
<name>A5B927_VITVI</name>
<evidence type="ECO:0000256" key="1">
    <source>
        <dbReference type="SAM" id="SignalP"/>
    </source>
</evidence>
<keyword evidence="1" id="KW-0732">Signal</keyword>
<sequence>MATSFKSLSSFPTLLLIVCCLIPITEARPLNAGLSLNSASKETENEGLSSGGKGRVFINMKTLGALNTDSSGPSPGGDGH</sequence>
<feature type="signal peptide" evidence="1">
    <location>
        <begin position="1"/>
        <end position="27"/>
    </location>
</feature>
<dbReference type="AlphaFoldDB" id="A5B927"/>
<evidence type="ECO:0000313" key="2">
    <source>
        <dbReference type="EMBL" id="CAN63247.1"/>
    </source>
</evidence>